<comment type="similarity">
    <text evidence="1">Belongs to the arrestin family.</text>
</comment>
<dbReference type="PANTHER" id="PTHR11188:SF17">
    <property type="entry name" value="FI21816P1"/>
    <property type="match status" value="1"/>
</dbReference>
<feature type="domain" description="Arrestin C-terminal-like" evidence="2">
    <location>
        <begin position="189"/>
        <end position="317"/>
    </location>
</feature>
<dbReference type="OrthoDB" id="2333384at2759"/>
<dbReference type="HOGENOM" id="CLU_039221_2_0_1"/>
<accession>B3S6W1</accession>
<dbReference type="OMA" id="QCKIMEL"/>
<dbReference type="PhylomeDB" id="B3S6W1"/>
<dbReference type="Gene3D" id="2.60.40.640">
    <property type="match status" value="2"/>
</dbReference>
<reference evidence="3 4" key="1">
    <citation type="journal article" date="2008" name="Nature">
        <title>The Trichoplax genome and the nature of placozoans.</title>
        <authorList>
            <person name="Srivastava M."/>
            <person name="Begovic E."/>
            <person name="Chapman J."/>
            <person name="Putnam N.H."/>
            <person name="Hellsten U."/>
            <person name="Kawashima T."/>
            <person name="Kuo A."/>
            <person name="Mitros T."/>
            <person name="Salamov A."/>
            <person name="Carpenter M.L."/>
            <person name="Signorovitch A.Y."/>
            <person name="Moreno M.A."/>
            <person name="Kamm K."/>
            <person name="Grimwood J."/>
            <person name="Schmutz J."/>
            <person name="Shapiro H."/>
            <person name="Grigoriev I.V."/>
            <person name="Buss L.W."/>
            <person name="Schierwater B."/>
            <person name="Dellaporta S.L."/>
            <person name="Rokhsar D.S."/>
        </authorList>
    </citation>
    <scope>NUCLEOTIDE SEQUENCE [LARGE SCALE GENOMIC DNA]</scope>
    <source>
        <strain evidence="3 4">Grell-BS-1999</strain>
    </source>
</reference>
<dbReference type="eggNOG" id="KOG3780">
    <property type="taxonomic scope" value="Eukaryota"/>
</dbReference>
<dbReference type="Pfam" id="PF00339">
    <property type="entry name" value="Arrestin_N"/>
    <property type="match status" value="1"/>
</dbReference>
<dbReference type="KEGG" id="tad:TRIADDRAFT_59950"/>
<dbReference type="SMART" id="SM01017">
    <property type="entry name" value="Arrestin_C"/>
    <property type="match status" value="1"/>
</dbReference>
<evidence type="ECO:0000313" key="3">
    <source>
        <dbReference type="EMBL" id="EDV21379.1"/>
    </source>
</evidence>
<dbReference type="RefSeq" id="XP_002115979.1">
    <property type="nucleotide sequence ID" value="XM_002115943.1"/>
</dbReference>
<dbReference type="InterPro" id="IPR014752">
    <property type="entry name" value="Arrestin-like_C"/>
</dbReference>
<dbReference type="SUPFAM" id="SSF81296">
    <property type="entry name" value="E set domains"/>
    <property type="match status" value="2"/>
</dbReference>
<dbReference type="Proteomes" id="UP000009022">
    <property type="component" value="Unassembled WGS sequence"/>
</dbReference>
<dbReference type="InParanoid" id="B3S6W1"/>
<keyword evidence="4" id="KW-1185">Reference proteome</keyword>
<protein>
    <recommendedName>
        <fullName evidence="2">Arrestin C-terminal-like domain-containing protein</fullName>
    </recommendedName>
</protein>
<name>B3S6W1_TRIAD</name>
<dbReference type="GO" id="GO:0005737">
    <property type="term" value="C:cytoplasm"/>
    <property type="evidence" value="ECO:0000318"/>
    <property type="project" value="GO_Central"/>
</dbReference>
<evidence type="ECO:0000313" key="4">
    <source>
        <dbReference type="Proteomes" id="UP000009022"/>
    </source>
</evidence>
<dbReference type="EMBL" id="DS985253">
    <property type="protein sequence ID" value="EDV21379.1"/>
    <property type="molecule type" value="Genomic_DNA"/>
</dbReference>
<proteinExistence type="inferred from homology"/>
<gene>
    <name evidence="3" type="ORF">TRIADDRAFT_59950</name>
</gene>
<organism evidence="3 4">
    <name type="scientific">Trichoplax adhaerens</name>
    <name type="common">Trichoplax reptans</name>
    <dbReference type="NCBI Taxonomy" id="10228"/>
    <lineage>
        <taxon>Eukaryota</taxon>
        <taxon>Metazoa</taxon>
        <taxon>Placozoa</taxon>
        <taxon>Uniplacotomia</taxon>
        <taxon>Trichoplacea</taxon>
        <taxon>Trichoplacidae</taxon>
        <taxon>Trichoplax</taxon>
    </lineage>
</organism>
<evidence type="ECO:0000256" key="1">
    <source>
        <dbReference type="ARBA" id="ARBA00005298"/>
    </source>
</evidence>
<dbReference type="GeneID" id="6757192"/>
<dbReference type="Pfam" id="PF02752">
    <property type="entry name" value="Arrestin_C"/>
    <property type="match status" value="1"/>
</dbReference>
<dbReference type="InterPro" id="IPR014756">
    <property type="entry name" value="Ig_E-set"/>
</dbReference>
<dbReference type="InterPro" id="IPR050357">
    <property type="entry name" value="Arrestin_domain-protein"/>
</dbReference>
<evidence type="ECO:0000259" key="2">
    <source>
        <dbReference type="SMART" id="SM01017"/>
    </source>
</evidence>
<dbReference type="AlphaFoldDB" id="B3S6W1"/>
<dbReference type="CTD" id="6757192"/>
<dbReference type="InterPro" id="IPR011021">
    <property type="entry name" value="Arrestin-like_N"/>
</dbReference>
<dbReference type="PANTHER" id="PTHR11188">
    <property type="entry name" value="ARRESTIN DOMAIN CONTAINING PROTEIN"/>
    <property type="match status" value="1"/>
</dbReference>
<sequence length="353" mass="39826">MMSILLFRIEFSNKESCYYAGETLTGNVIVHLGSSLELNGVMLRIYGRAKSRVEINNDYYHSSRKAAQNKQSGQRLQLQHWSSIAKEEFVDGAKYIQGNGTPYILDSGRYKFPFHFQLPNEDLPTSYEGDDRCYIRYSVTATLDITNGKDCSIVRMFTLLAPIDVNDSILQKPHPAQESEKDICCCCCQSGPLFLHASADRSGYCPGEEILLQIKIENYTNKAMSGVEVLLIQHLTLKIEGNVSTREQTCSKLFLDTSTGKKESVVWKDKRFRIPVLPPTIQCKIMELNYSLTVTILDRNGLDLSVYIPIIIGTIPLEKLNEKTYSRKGSINSSDVQVHTNQGSKFSDYIAMP</sequence>
<dbReference type="InterPro" id="IPR011022">
    <property type="entry name" value="Arrestin_C-like"/>
</dbReference>
<dbReference type="GO" id="GO:0015031">
    <property type="term" value="P:protein transport"/>
    <property type="evidence" value="ECO:0000318"/>
    <property type="project" value="GO_Central"/>
</dbReference>